<dbReference type="GO" id="GO:0004674">
    <property type="term" value="F:protein serine/threonine kinase activity"/>
    <property type="evidence" value="ECO:0007669"/>
    <property type="project" value="UniProtKB-KW"/>
</dbReference>
<dbReference type="InterPro" id="IPR008266">
    <property type="entry name" value="Tyr_kinase_AS"/>
</dbReference>
<dbReference type="RefSeq" id="WP_076483742.1">
    <property type="nucleotide sequence ID" value="NZ_FTOG01000002.1"/>
</dbReference>
<keyword evidence="2 5" id="KW-0547">Nucleotide-binding</keyword>
<dbReference type="Gene3D" id="3.30.200.20">
    <property type="entry name" value="Phosphorylase Kinase, domain 1"/>
    <property type="match status" value="1"/>
</dbReference>
<keyword evidence="7" id="KW-1133">Transmembrane helix</keyword>
<feature type="compositionally biased region" description="Low complexity" evidence="6">
    <location>
        <begin position="452"/>
        <end position="464"/>
    </location>
</feature>
<keyword evidence="10" id="KW-1185">Reference proteome</keyword>
<dbReference type="InterPro" id="IPR000719">
    <property type="entry name" value="Prot_kinase_dom"/>
</dbReference>
<dbReference type="Proteomes" id="UP000186221">
    <property type="component" value="Unassembled WGS sequence"/>
</dbReference>
<sequence>MSEEQKKAVRPENNLVGKVLNNNYRIDRLIGAGGMGEVYEGEHLFTGNRVAIKAVLQSLSHDEKVLSLFKREARILFKLTDEAIARYLDSFHEPVVDRYCLVMDFIDGVPLSDRIKLGEVLTEAEARRLMRRVAVALDRAHKLEIVHRDLSPDNIMLRGGNVDQAVLIDFGIARSATMTEGTLHGQFAGKFKYVSPEQLGHFGGEVGPRTDIYGLALLIAAALRGKPLDMGSSIVEAVNARRAIPALDGVPPGLAPLLAHMLEPDPVNRPADMGAVVRLLDEPRLIPGVYGQWGGAMDGGDDRTVIATPMQMTGAGSSLPPGTLQTAGLQTGGMQTGASQMPGTATSYPPPGSMTPASMAPASMAPGQMVTGATTGGGTFTGLPKTEPVSEAPPARKKGGGLPIVLGLLALAGAVGAGWLYMQGKLPIPGLPKPPQITEETTPEPEPKPVETTEATPPESVTPPAVDPAPAPERPQQVNAPALGPPNAATREGFLAAYRAEEPCSFATRITSGGNSGKIAVFADAPGKLPAISQAYAGTFGAAPTVLEQQVTTAQCPVLELMRGLQGRKADAPLVTLDADVVPSGGSVIGRIANLQGRTLWLFLVSGTGAVFDLTDRIERQPDGSALLAIGLKSDSDKPEPQLIVALASPRALVTAGTAAPGVPAASLIPAVAAEITTRKLEVGAQAAFLTLTP</sequence>
<dbReference type="Pfam" id="PF00069">
    <property type="entry name" value="Pkinase"/>
    <property type="match status" value="1"/>
</dbReference>
<feature type="region of interest" description="Disordered" evidence="6">
    <location>
        <begin position="431"/>
        <end position="486"/>
    </location>
</feature>
<reference evidence="10" key="1">
    <citation type="submission" date="2017-01" db="EMBL/GenBank/DDBJ databases">
        <authorList>
            <person name="Varghese N."/>
            <person name="Submissions S."/>
        </authorList>
    </citation>
    <scope>NUCLEOTIDE SEQUENCE [LARGE SCALE GENOMIC DNA]</scope>
    <source>
        <strain evidence="10">DSM 19945</strain>
    </source>
</reference>
<evidence type="ECO:0000256" key="5">
    <source>
        <dbReference type="PROSITE-ProRule" id="PRU10141"/>
    </source>
</evidence>
<dbReference type="AlphaFoldDB" id="A0A1N7JWU5"/>
<dbReference type="STRING" id="453582.SAMN05421580_102146"/>
<dbReference type="GO" id="GO:0005524">
    <property type="term" value="F:ATP binding"/>
    <property type="evidence" value="ECO:0007669"/>
    <property type="project" value="UniProtKB-UniRule"/>
</dbReference>
<feature type="transmembrane region" description="Helical" evidence="7">
    <location>
        <begin position="402"/>
        <end position="422"/>
    </location>
</feature>
<feature type="binding site" evidence="5">
    <location>
        <position position="53"/>
    </location>
    <ligand>
        <name>ATP</name>
        <dbReference type="ChEBI" id="CHEBI:30616"/>
    </ligand>
</feature>
<evidence type="ECO:0000256" key="7">
    <source>
        <dbReference type="SAM" id="Phobius"/>
    </source>
</evidence>
<dbReference type="InterPro" id="IPR011009">
    <property type="entry name" value="Kinase-like_dom_sf"/>
</dbReference>
<dbReference type="PROSITE" id="PS00109">
    <property type="entry name" value="PROTEIN_KINASE_TYR"/>
    <property type="match status" value="1"/>
</dbReference>
<dbReference type="EMBL" id="FTOG01000002">
    <property type="protein sequence ID" value="SIS53716.1"/>
    <property type="molecule type" value="Genomic_DNA"/>
</dbReference>
<keyword evidence="9" id="KW-0723">Serine/threonine-protein kinase</keyword>
<evidence type="ECO:0000256" key="4">
    <source>
        <dbReference type="ARBA" id="ARBA00022840"/>
    </source>
</evidence>
<evidence type="ECO:0000256" key="3">
    <source>
        <dbReference type="ARBA" id="ARBA00022777"/>
    </source>
</evidence>
<dbReference type="InterPro" id="IPR017441">
    <property type="entry name" value="Protein_kinase_ATP_BS"/>
</dbReference>
<dbReference type="PROSITE" id="PS00107">
    <property type="entry name" value="PROTEIN_KINASE_ATP"/>
    <property type="match status" value="1"/>
</dbReference>
<evidence type="ECO:0000313" key="10">
    <source>
        <dbReference type="Proteomes" id="UP000186221"/>
    </source>
</evidence>
<feature type="domain" description="Protein kinase" evidence="8">
    <location>
        <begin position="24"/>
        <end position="285"/>
    </location>
</feature>
<evidence type="ECO:0000259" key="8">
    <source>
        <dbReference type="PROSITE" id="PS50011"/>
    </source>
</evidence>
<keyword evidence="4 5" id="KW-0067">ATP-binding</keyword>
<dbReference type="CDD" id="cd14014">
    <property type="entry name" value="STKc_PknB_like"/>
    <property type="match status" value="1"/>
</dbReference>
<keyword evidence="7" id="KW-0812">Transmembrane</keyword>
<dbReference type="OrthoDB" id="9801841at2"/>
<dbReference type="PANTHER" id="PTHR43289:SF34">
    <property type="entry name" value="SERINE_THREONINE-PROTEIN KINASE YBDM-RELATED"/>
    <property type="match status" value="1"/>
</dbReference>
<keyword evidence="3 9" id="KW-0418">Kinase</keyword>
<proteinExistence type="predicted"/>
<accession>A0A1N7JWU5</accession>
<evidence type="ECO:0000256" key="2">
    <source>
        <dbReference type="ARBA" id="ARBA00022741"/>
    </source>
</evidence>
<dbReference type="SUPFAM" id="SSF56112">
    <property type="entry name" value="Protein kinase-like (PK-like)"/>
    <property type="match status" value="1"/>
</dbReference>
<gene>
    <name evidence="9" type="ORF">SAMN05421580_102146</name>
</gene>
<name>A0A1N7JWU5_9RHOB</name>
<protein>
    <submittedName>
        <fullName evidence="9">Serine/threonine protein kinase</fullName>
    </submittedName>
</protein>
<keyword evidence="1" id="KW-0808">Transferase</keyword>
<dbReference type="PROSITE" id="PS50011">
    <property type="entry name" value="PROTEIN_KINASE_DOM"/>
    <property type="match status" value="1"/>
</dbReference>
<keyword evidence="7" id="KW-0472">Membrane</keyword>
<dbReference type="Gene3D" id="1.10.510.10">
    <property type="entry name" value="Transferase(Phosphotransferase) domain 1"/>
    <property type="match status" value="1"/>
</dbReference>
<evidence type="ECO:0000256" key="1">
    <source>
        <dbReference type="ARBA" id="ARBA00022679"/>
    </source>
</evidence>
<organism evidence="9 10">
    <name type="scientific">Rhodobacter aestuarii</name>
    <dbReference type="NCBI Taxonomy" id="453582"/>
    <lineage>
        <taxon>Bacteria</taxon>
        <taxon>Pseudomonadati</taxon>
        <taxon>Pseudomonadota</taxon>
        <taxon>Alphaproteobacteria</taxon>
        <taxon>Rhodobacterales</taxon>
        <taxon>Rhodobacter group</taxon>
        <taxon>Rhodobacter</taxon>
    </lineage>
</organism>
<dbReference type="PANTHER" id="PTHR43289">
    <property type="entry name" value="MITOGEN-ACTIVATED PROTEIN KINASE KINASE KINASE 20-RELATED"/>
    <property type="match status" value="1"/>
</dbReference>
<evidence type="ECO:0000256" key="6">
    <source>
        <dbReference type="SAM" id="MobiDB-lite"/>
    </source>
</evidence>
<evidence type="ECO:0000313" key="9">
    <source>
        <dbReference type="EMBL" id="SIS53716.1"/>
    </source>
</evidence>